<dbReference type="InterPro" id="IPR019405">
    <property type="entry name" value="Lactonase_7-beta_prop"/>
</dbReference>
<dbReference type="Pfam" id="PF04185">
    <property type="entry name" value="Phosphoesterase"/>
    <property type="match status" value="1"/>
</dbReference>
<name>A0ABT4QJP8_9BACL</name>
<feature type="chain" id="PRO_5047491201" evidence="3">
    <location>
        <begin position="28"/>
        <end position="813"/>
    </location>
</feature>
<dbReference type="Gene3D" id="2.130.10.10">
    <property type="entry name" value="YVTN repeat-like/Quinoprotein amine dehydrogenase"/>
    <property type="match status" value="2"/>
</dbReference>
<dbReference type="Pfam" id="PF10282">
    <property type="entry name" value="Lactonase"/>
    <property type="match status" value="1"/>
</dbReference>
<dbReference type="Gene3D" id="3.40.720.10">
    <property type="entry name" value="Alkaline Phosphatase, subunit A"/>
    <property type="match status" value="1"/>
</dbReference>
<dbReference type="SUPFAM" id="SSF50969">
    <property type="entry name" value="YVTN repeat-like/Quinoprotein amine dehydrogenase"/>
    <property type="match status" value="1"/>
</dbReference>
<dbReference type="InterPro" id="IPR017850">
    <property type="entry name" value="Alkaline_phosphatase_core_sf"/>
</dbReference>
<evidence type="ECO:0000313" key="4">
    <source>
        <dbReference type="EMBL" id="MCZ8516925.1"/>
    </source>
</evidence>
<dbReference type="Proteomes" id="UP001527882">
    <property type="component" value="Unassembled WGS sequence"/>
</dbReference>
<dbReference type="InterPro" id="IPR015943">
    <property type="entry name" value="WD40/YVTN_repeat-like_dom_sf"/>
</dbReference>
<dbReference type="InterPro" id="IPR011964">
    <property type="entry name" value="YVTN_b-propeller_repeat"/>
</dbReference>
<protein>
    <submittedName>
        <fullName evidence="4">Bifunctional YncE family protein/alkaline phosphatase family protein</fullName>
    </submittedName>
</protein>
<dbReference type="EMBL" id="JAQAGZ010000029">
    <property type="protein sequence ID" value="MCZ8516925.1"/>
    <property type="molecule type" value="Genomic_DNA"/>
</dbReference>
<keyword evidence="1" id="KW-0378">Hydrolase</keyword>
<dbReference type="RefSeq" id="WP_269885460.1">
    <property type="nucleotide sequence ID" value="NZ_JAQAGZ010000029.1"/>
</dbReference>
<gene>
    <name evidence="4" type="ORF">O9H85_32135</name>
</gene>
<dbReference type="SUPFAM" id="SSF53649">
    <property type="entry name" value="Alkaline phosphatase-like"/>
    <property type="match status" value="1"/>
</dbReference>
<keyword evidence="5" id="KW-1185">Reference proteome</keyword>
<dbReference type="PANTHER" id="PTHR47197">
    <property type="entry name" value="PROTEIN NIRF"/>
    <property type="match status" value="1"/>
</dbReference>
<dbReference type="NCBIfam" id="TIGR02276">
    <property type="entry name" value="beta_rpt_yvtn"/>
    <property type="match status" value="2"/>
</dbReference>
<accession>A0ABT4QJP8</accession>
<feature type="region of interest" description="Disordered" evidence="2">
    <location>
        <begin position="758"/>
        <end position="813"/>
    </location>
</feature>
<comment type="caution">
    <text evidence="4">The sequence shown here is derived from an EMBL/GenBank/DDBJ whole genome shotgun (WGS) entry which is preliminary data.</text>
</comment>
<reference evidence="4 5" key="1">
    <citation type="submission" date="2022-12" db="EMBL/GenBank/DDBJ databases">
        <title>Draft genome sequence of Paenibacillus sp. dW9.</title>
        <authorList>
            <person name="Choi E.-W."/>
            <person name="Kim D.-U."/>
        </authorList>
    </citation>
    <scope>NUCLEOTIDE SEQUENCE [LARGE SCALE GENOMIC DNA]</scope>
    <source>
        <strain evidence="5">dW9</strain>
    </source>
</reference>
<dbReference type="InterPro" id="IPR051200">
    <property type="entry name" value="Host-pathogen_enzymatic-act"/>
</dbReference>
<organism evidence="4 5">
    <name type="scientific">Paenibacillus gyeongsangnamensis</name>
    <dbReference type="NCBI Taxonomy" id="3388067"/>
    <lineage>
        <taxon>Bacteria</taxon>
        <taxon>Bacillati</taxon>
        <taxon>Bacillota</taxon>
        <taxon>Bacilli</taxon>
        <taxon>Bacillales</taxon>
        <taxon>Paenibacillaceae</taxon>
        <taxon>Paenibacillus</taxon>
    </lineage>
</organism>
<dbReference type="PANTHER" id="PTHR47197:SF3">
    <property type="entry name" value="DIHYDRO-HEME D1 DEHYDROGENASE"/>
    <property type="match status" value="1"/>
</dbReference>
<sequence length="813" mass="88772">MKKVKVSKKLIATTLATLLLGSSTAFAAYNVVAGPQANGTGVTPLGWTVTPAGKQLSLGEKPFGGVVSPDHQYLIVSNDGVGPQSLQVVDIKQEKVVQTISYNSPESLYIGVAFSPDGKKLYASAGDNQKIRVYNFDNGTLTEQSPILMKDQNNTNFYPTGVTVSPDGKFLYVANNMNKSVSQIDLSSGQISATIPVGKDPYMVLVSHDGNSLYVTNWGESSVSVLDIKSLTVKKTISVGLHPNALAENPVNGLVYAANSDSDEISVVDSQSQQVVQTISLAPYRNAPTGSTPDALAVSQDGKTLYVANAGNNDIAVVDLGDGATRTEATVKGLIPTAWYPTGVYLSGDGKLMVLNAKGLGAGPNPKHTFNLWTPESQYIGSLVKGTMSFIDLPDNQQLKEYTRQVEDNNKVYKAEGEGWFSKLNGNNDFPIPQYADQHSPIKHVIYVVKENRTYDQVFGDMGKGNGDPNLTLFGKDVTPNLHKLANQFVLLDNFYSNGEVSDNGHEWVTAAQSNDHMEKGWPIDYSFSRKSQLDPEAINTKEGRIWANANRSGVSFRDYGEYINWWSSYDKTKGRTPDDPSIGNNFDPNYAGWDINTSDLTRYNEWENEFKQFDQNGNLPQLETVYLPDDHTAFTAPGKRTPQAYVATNDYALGKLVDTVSHSKYWKDTAIVVVEDDPQDGPDHVSASRTEALVISPYTQTGKVDSTLYSQVSMVRTVEMILGMKPMTQFDAAAIPMLNAFTNHPNFKSYSVEQPKYPLDQLNGQPAPAPAATQSSQASDDFSKPDTGSADSHNRELWKGIKGDQPYPESKN</sequence>
<evidence type="ECO:0000313" key="5">
    <source>
        <dbReference type="Proteomes" id="UP001527882"/>
    </source>
</evidence>
<evidence type="ECO:0000256" key="3">
    <source>
        <dbReference type="SAM" id="SignalP"/>
    </source>
</evidence>
<proteinExistence type="predicted"/>
<evidence type="ECO:0000256" key="2">
    <source>
        <dbReference type="SAM" id="MobiDB-lite"/>
    </source>
</evidence>
<feature type="compositionally biased region" description="Basic and acidic residues" evidence="2">
    <location>
        <begin position="793"/>
        <end position="803"/>
    </location>
</feature>
<keyword evidence="3" id="KW-0732">Signal</keyword>
<feature type="compositionally biased region" description="Low complexity" evidence="2">
    <location>
        <begin position="771"/>
        <end position="780"/>
    </location>
</feature>
<dbReference type="InterPro" id="IPR007312">
    <property type="entry name" value="Phosphoesterase"/>
</dbReference>
<evidence type="ECO:0000256" key="1">
    <source>
        <dbReference type="ARBA" id="ARBA00022801"/>
    </source>
</evidence>
<feature type="signal peptide" evidence="3">
    <location>
        <begin position="1"/>
        <end position="27"/>
    </location>
</feature>
<dbReference type="InterPro" id="IPR011044">
    <property type="entry name" value="Quino_amine_DH_bsu"/>
</dbReference>